<accession>A0A1S3JFI1</accession>
<evidence type="ECO:0000313" key="3">
    <source>
        <dbReference type="Proteomes" id="UP000085678"/>
    </source>
</evidence>
<dbReference type="PRINTS" id="PR00081">
    <property type="entry name" value="GDHRDH"/>
</dbReference>
<dbReference type="KEGG" id="lak:106172812"/>
<organism evidence="3 4">
    <name type="scientific">Lingula anatina</name>
    <name type="common">Brachiopod</name>
    <name type="synonym">Lingula unguis</name>
    <dbReference type="NCBI Taxonomy" id="7574"/>
    <lineage>
        <taxon>Eukaryota</taxon>
        <taxon>Metazoa</taxon>
        <taxon>Spiralia</taxon>
        <taxon>Lophotrochozoa</taxon>
        <taxon>Brachiopoda</taxon>
        <taxon>Linguliformea</taxon>
        <taxon>Lingulata</taxon>
        <taxon>Lingulida</taxon>
        <taxon>Linguloidea</taxon>
        <taxon>Lingulidae</taxon>
        <taxon>Lingula</taxon>
    </lineage>
</organism>
<evidence type="ECO:0000313" key="4">
    <source>
        <dbReference type="RefSeq" id="XP_013409172.1"/>
    </source>
</evidence>
<dbReference type="OrthoDB" id="47007at2759"/>
<dbReference type="Pfam" id="PF13561">
    <property type="entry name" value="adh_short_C2"/>
    <property type="match status" value="1"/>
</dbReference>
<dbReference type="Proteomes" id="UP000085678">
    <property type="component" value="Unplaced"/>
</dbReference>
<evidence type="ECO:0000256" key="1">
    <source>
        <dbReference type="ARBA" id="ARBA00006484"/>
    </source>
</evidence>
<dbReference type="GO" id="GO:0016491">
    <property type="term" value="F:oxidoreductase activity"/>
    <property type="evidence" value="ECO:0007669"/>
    <property type="project" value="UniProtKB-KW"/>
</dbReference>
<protein>
    <submittedName>
        <fullName evidence="4">Tropinone reductase 2-like</fullName>
    </submittedName>
</protein>
<comment type="similarity">
    <text evidence="1">Belongs to the short-chain dehydrogenases/reductases (SDR) family.</text>
</comment>
<dbReference type="PANTHER" id="PTHR24321:SF8">
    <property type="entry name" value="ESTRADIOL 17-BETA-DEHYDROGENASE 8-RELATED"/>
    <property type="match status" value="1"/>
</dbReference>
<reference evidence="4" key="1">
    <citation type="submission" date="2025-08" db="UniProtKB">
        <authorList>
            <consortium name="RefSeq"/>
        </authorList>
    </citation>
    <scope>IDENTIFICATION</scope>
    <source>
        <tissue evidence="4">Gonads</tissue>
    </source>
</reference>
<dbReference type="PANTHER" id="PTHR24321">
    <property type="entry name" value="DEHYDROGENASES, SHORT CHAIN"/>
    <property type="match status" value="1"/>
</dbReference>
<evidence type="ECO:0000256" key="2">
    <source>
        <dbReference type="ARBA" id="ARBA00023002"/>
    </source>
</evidence>
<dbReference type="AlphaFoldDB" id="A0A1S3JFI1"/>
<dbReference type="InterPro" id="IPR002347">
    <property type="entry name" value="SDR_fam"/>
</dbReference>
<keyword evidence="3" id="KW-1185">Reference proteome</keyword>
<gene>
    <name evidence="4" type="primary">LOC106172812</name>
</gene>
<sequence>MASTGAHLANKNAWVYHASKGAGLQMTRCMALDLSKDGIRVNSVSPAAIWTQTIGKMVNNDKDFHRTTWGKFHMLKRCGESAEVAAVVAFLCSRDAGFITGADIKVDGGYTTIGPERHGEEVGVKLAVLSKEPKT</sequence>
<dbReference type="GeneID" id="106172812"/>
<dbReference type="Gene3D" id="3.40.50.720">
    <property type="entry name" value="NAD(P)-binding Rossmann-like Domain"/>
    <property type="match status" value="1"/>
</dbReference>
<name>A0A1S3JFI1_LINAN</name>
<dbReference type="RefSeq" id="XP_013409172.1">
    <property type="nucleotide sequence ID" value="XM_013553718.1"/>
</dbReference>
<keyword evidence="2" id="KW-0560">Oxidoreductase</keyword>
<proteinExistence type="inferred from homology"/>
<dbReference type="InterPro" id="IPR036291">
    <property type="entry name" value="NAD(P)-bd_dom_sf"/>
</dbReference>
<dbReference type="SUPFAM" id="SSF51735">
    <property type="entry name" value="NAD(P)-binding Rossmann-fold domains"/>
    <property type="match status" value="1"/>
</dbReference>
<dbReference type="InParanoid" id="A0A1S3JFI1"/>